<dbReference type="Pfam" id="PF14559">
    <property type="entry name" value="TPR_19"/>
    <property type="match status" value="1"/>
</dbReference>
<feature type="repeat" description="TPR" evidence="3">
    <location>
        <begin position="55"/>
        <end position="88"/>
    </location>
</feature>
<dbReference type="SMART" id="SM00028">
    <property type="entry name" value="TPR"/>
    <property type="match status" value="2"/>
</dbReference>
<dbReference type="InterPro" id="IPR050498">
    <property type="entry name" value="Ycf3"/>
</dbReference>
<evidence type="ECO:0000313" key="5">
    <source>
        <dbReference type="EMBL" id="EHQ29877.1"/>
    </source>
</evidence>
<dbReference type="eggNOG" id="COG0457">
    <property type="taxonomic scope" value="Bacteria"/>
</dbReference>
<evidence type="ECO:0000256" key="4">
    <source>
        <dbReference type="SAM" id="SignalP"/>
    </source>
</evidence>
<accession>H1Y7N2</accession>
<evidence type="ECO:0000313" key="6">
    <source>
        <dbReference type="Proteomes" id="UP000002774"/>
    </source>
</evidence>
<feature type="chain" id="PRO_5003558260" evidence="4">
    <location>
        <begin position="21"/>
        <end position="205"/>
    </location>
</feature>
<evidence type="ECO:0000256" key="3">
    <source>
        <dbReference type="PROSITE-ProRule" id="PRU00339"/>
    </source>
</evidence>
<reference evidence="5" key="1">
    <citation type="submission" date="2011-09" db="EMBL/GenBank/DDBJ databases">
        <title>The permanent draft genome of Mucilaginibacter paludis DSM 18603.</title>
        <authorList>
            <consortium name="US DOE Joint Genome Institute (JGI-PGF)"/>
            <person name="Lucas S."/>
            <person name="Han J."/>
            <person name="Lapidus A."/>
            <person name="Bruce D."/>
            <person name="Goodwin L."/>
            <person name="Pitluck S."/>
            <person name="Peters L."/>
            <person name="Kyrpides N."/>
            <person name="Mavromatis K."/>
            <person name="Ivanova N."/>
            <person name="Mikhailova N."/>
            <person name="Held B."/>
            <person name="Detter J.C."/>
            <person name="Tapia R."/>
            <person name="Han C."/>
            <person name="Land M."/>
            <person name="Hauser L."/>
            <person name="Markowitz V."/>
            <person name="Cheng J.-F."/>
            <person name="Hugenholtz P."/>
            <person name="Woyke T."/>
            <person name="Wu D."/>
            <person name="Tindall B."/>
            <person name="Brambilla E."/>
            <person name="Klenk H.-P."/>
            <person name="Eisen J.A."/>
        </authorList>
    </citation>
    <scope>NUCLEOTIDE SEQUENCE [LARGE SCALE GENOMIC DNA]</scope>
    <source>
        <strain evidence="5">DSM 18603</strain>
    </source>
</reference>
<dbReference type="PROSITE" id="PS50005">
    <property type="entry name" value="TPR"/>
    <property type="match status" value="2"/>
</dbReference>
<proteinExistence type="predicted"/>
<dbReference type="InterPro" id="IPR019734">
    <property type="entry name" value="TPR_rpt"/>
</dbReference>
<name>H1Y7N2_9SPHI</name>
<dbReference type="AlphaFoldDB" id="H1Y7N2"/>
<dbReference type="Gene3D" id="1.25.40.10">
    <property type="entry name" value="Tetratricopeptide repeat domain"/>
    <property type="match status" value="2"/>
</dbReference>
<organism evidence="5 6">
    <name type="scientific">Mucilaginibacter paludis DSM 18603</name>
    <dbReference type="NCBI Taxonomy" id="714943"/>
    <lineage>
        <taxon>Bacteria</taxon>
        <taxon>Pseudomonadati</taxon>
        <taxon>Bacteroidota</taxon>
        <taxon>Sphingobacteriia</taxon>
        <taxon>Sphingobacteriales</taxon>
        <taxon>Sphingobacteriaceae</taxon>
        <taxon>Mucilaginibacter</taxon>
    </lineage>
</organism>
<dbReference type="Proteomes" id="UP000002774">
    <property type="component" value="Chromosome"/>
</dbReference>
<dbReference type="InterPro" id="IPR011990">
    <property type="entry name" value="TPR-like_helical_dom_sf"/>
</dbReference>
<dbReference type="OrthoDB" id="789632at2"/>
<dbReference type="EMBL" id="CM001403">
    <property type="protein sequence ID" value="EHQ29877.1"/>
    <property type="molecule type" value="Genomic_DNA"/>
</dbReference>
<keyword evidence="2 3" id="KW-0802">TPR repeat</keyword>
<keyword evidence="4" id="KW-0732">Signal</keyword>
<dbReference type="HOGENOM" id="CLU_108040_0_0_10"/>
<dbReference type="SUPFAM" id="SSF48452">
    <property type="entry name" value="TPR-like"/>
    <property type="match status" value="1"/>
</dbReference>
<evidence type="ECO:0000256" key="1">
    <source>
        <dbReference type="ARBA" id="ARBA00022737"/>
    </source>
</evidence>
<dbReference type="RefSeq" id="WP_008511331.1">
    <property type="nucleotide sequence ID" value="NZ_CM001403.1"/>
</dbReference>
<dbReference type="PANTHER" id="PTHR44858">
    <property type="entry name" value="TETRATRICOPEPTIDE REPEAT PROTEIN 6"/>
    <property type="match status" value="1"/>
</dbReference>
<feature type="repeat" description="TPR" evidence="3">
    <location>
        <begin position="21"/>
        <end position="54"/>
    </location>
</feature>
<dbReference type="STRING" id="714943.Mucpa_5810"/>
<gene>
    <name evidence="5" type="ORF">Mucpa_5810</name>
</gene>
<protein>
    <submittedName>
        <fullName evidence="5">Tetratricopeptide TPR_2 repeat-containing protein</fullName>
    </submittedName>
</protein>
<dbReference type="PANTHER" id="PTHR44858:SF1">
    <property type="entry name" value="UDP-N-ACETYLGLUCOSAMINE--PEPTIDE N-ACETYLGLUCOSAMINYLTRANSFERASE SPINDLY-RELATED"/>
    <property type="match status" value="1"/>
</dbReference>
<keyword evidence="6" id="KW-1185">Reference proteome</keyword>
<feature type="signal peptide" evidence="4">
    <location>
        <begin position="1"/>
        <end position="20"/>
    </location>
</feature>
<keyword evidence="1" id="KW-0677">Repeat</keyword>
<sequence length="205" mass="23135">MRLSVILSLLIVSSLDVAQAQNAYVKLGQQALMDGDFKQAVRHLEKACVVDSTNANALWMLGYSYYHSENYKKAISTYCKVVEIKPTDCSAYYYRAMAKSYSARDVQATPADKEKFLLGAIVDLTKAITINPQDIKFYQNRGIFYREYGIFKLQKTSKFYDKNRGVNSLKASVADLEKVLGDNPDRKDISTQLDLSKQQLAIAAR</sequence>
<evidence type="ECO:0000256" key="2">
    <source>
        <dbReference type="ARBA" id="ARBA00022803"/>
    </source>
</evidence>